<dbReference type="AlphaFoldDB" id="E6U050"/>
<dbReference type="eggNOG" id="COG2153">
    <property type="taxonomic scope" value="Bacteria"/>
</dbReference>
<gene>
    <name evidence="2" type="ordered locus">Bcell_0773</name>
</gene>
<protein>
    <submittedName>
        <fullName evidence="2">GCN5-related N-acetyltransferase</fullName>
    </submittedName>
</protein>
<dbReference type="InterPro" id="IPR016181">
    <property type="entry name" value="Acyl_CoA_acyltransferase"/>
</dbReference>
<dbReference type="EMBL" id="CP002394">
    <property type="protein sequence ID" value="ADU29054.1"/>
    <property type="molecule type" value="Genomic_DNA"/>
</dbReference>
<dbReference type="Gene3D" id="3.40.630.30">
    <property type="match status" value="1"/>
</dbReference>
<dbReference type="HOGENOM" id="CLU_056607_3_1_9"/>
<dbReference type="InterPro" id="IPR000182">
    <property type="entry name" value="GNAT_dom"/>
</dbReference>
<dbReference type="STRING" id="649639.Bcell_0773"/>
<keyword evidence="3" id="KW-1185">Reference proteome</keyword>
<dbReference type="Proteomes" id="UP000001401">
    <property type="component" value="Chromosome"/>
</dbReference>
<dbReference type="GO" id="GO:0016747">
    <property type="term" value="F:acyltransferase activity, transferring groups other than amino-acyl groups"/>
    <property type="evidence" value="ECO:0007669"/>
    <property type="project" value="InterPro"/>
</dbReference>
<evidence type="ECO:0000313" key="2">
    <source>
        <dbReference type="EMBL" id="ADU29054.1"/>
    </source>
</evidence>
<evidence type="ECO:0000259" key="1">
    <source>
        <dbReference type="PROSITE" id="PS51186"/>
    </source>
</evidence>
<organism evidence="2 3">
    <name type="scientific">Evansella cellulosilytica (strain ATCC 21833 / DSM 2522 / FERM P-1141 / JCM 9156 / N-4)</name>
    <name type="common">Bacillus cellulosilyticus</name>
    <dbReference type="NCBI Taxonomy" id="649639"/>
    <lineage>
        <taxon>Bacteria</taxon>
        <taxon>Bacillati</taxon>
        <taxon>Bacillota</taxon>
        <taxon>Bacilli</taxon>
        <taxon>Bacillales</taxon>
        <taxon>Bacillaceae</taxon>
        <taxon>Evansella</taxon>
    </lineage>
</organism>
<sequence>MGWTIKSFHELTSEQLYKIIKERINVFVVEQDCPYPELDDKDFVAYHLFNEEDGEIIAYARIFSSGLYYDEASFGRVIVKETFRKRGMGRELLKRAISFIHDELKENDIKIQAQDYLRDFYASFQFKSITDVYLEDNIPHVDMIYKR</sequence>
<dbReference type="OrthoDB" id="9796171at2"/>
<feature type="domain" description="N-acetyltransferase" evidence="1">
    <location>
        <begin position="6"/>
        <end position="147"/>
    </location>
</feature>
<dbReference type="PROSITE" id="PS51186">
    <property type="entry name" value="GNAT"/>
    <property type="match status" value="1"/>
</dbReference>
<accession>E6U050</accession>
<dbReference type="CDD" id="cd04301">
    <property type="entry name" value="NAT_SF"/>
    <property type="match status" value="1"/>
</dbReference>
<dbReference type="KEGG" id="bco:Bcell_0773"/>
<proteinExistence type="predicted"/>
<dbReference type="Pfam" id="PF13673">
    <property type="entry name" value="Acetyltransf_10"/>
    <property type="match status" value="1"/>
</dbReference>
<dbReference type="RefSeq" id="WP_013487395.1">
    <property type="nucleotide sequence ID" value="NC_014829.1"/>
</dbReference>
<evidence type="ECO:0000313" key="3">
    <source>
        <dbReference type="Proteomes" id="UP000001401"/>
    </source>
</evidence>
<reference evidence="2" key="1">
    <citation type="submission" date="2010-12" db="EMBL/GenBank/DDBJ databases">
        <title>Complete sequence of Bacillus cellulosilyticus DSM 2522.</title>
        <authorList>
            <consortium name="US DOE Joint Genome Institute"/>
            <person name="Lucas S."/>
            <person name="Copeland A."/>
            <person name="Lapidus A."/>
            <person name="Cheng J.-F."/>
            <person name="Bruce D."/>
            <person name="Goodwin L."/>
            <person name="Pitluck S."/>
            <person name="Chertkov O."/>
            <person name="Detter J.C."/>
            <person name="Han C."/>
            <person name="Tapia R."/>
            <person name="Land M."/>
            <person name="Hauser L."/>
            <person name="Jeffries C."/>
            <person name="Kyrpides N."/>
            <person name="Ivanova N."/>
            <person name="Mikhailova N."/>
            <person name="Brumm P."/>
            <person name="Mead D."/>
            <person name="Woyke T."/>
        </authorList>
    </citation>
    <scope>NUCLEOTIDE SEQUENCE [LARGE SCALE GENOMIC DNA]</scope>
    <source>
        <strain evidence="2">DSM 2522</strain>
    </source>
</reference>
<dbReference type="SUPFAM" id="SSF55729">
    <property type="entry name" value="Acyl-CoA N-acyltransferases (Nat)"/>
    <property type="match status" value="1"/>
</dbReference>
<name>E6U050_EVAC2</name>
<keyword evidence="2" id="KW-0808">Transferase</keyword>